<protein>
    <submittedName>
        <fullName evidence="2">Glycosyltransferase family 2 protein</fullName>
    </submittedName>
</protein>
<gene>
    <name evidence="2" type="ORF">H5985_06810</name>
</gene>
<evidence type="ECO:0000259" key="1">
    <source>
        <dbReference type="Pfam" id="PF00535"/>
    </source>
</evidence>
<proteinExistence type="predicted"/>
<feature type="domain" description="Glycosyltransferase 2-like" evidence="1">
    <location>
        <begin position="4"/>
        <end position="124"/>
    </location>
</feature>
<evidence type="ECO:0000313" key="2">
    <source>
        <dbReference type="EMBL" id="MBM6928974.1"/>
    </source>
</evidence>
<dbReference type="EMBL" id="JACJKX010000012">
    <property type="protein sequence ID" value="MBM6928974.1"/>
    <property type="molecule type" value="Genomic_DNA"/>
</dbReference>
<dbReference type="PANTHER" id="PTHR43685">
    <property type="entry name" value="GLYCOSYLTRANSFERASE"/>
    <property type="match status" value="1"/>
</dbReference>
<dbReference type="SUPFAM" id="SSF53448">
    <property type="entry name" value="Nucleotide-diphospho-sugar transferases"/>
    <property type="match status" value="1"/>
</dbReference>
<accession>A0ABS2GVJ0</accession>
<sequence length="317" mass="35879">MKISTVIVTFNRKQMLKRCVLAVCNQTYSVNEILIIDNCSSDGTDNCVASLIKKWGSKIKIRYYRMSENRGGAGGFEFGISKAFNHEADFIWLMDDDGEPAPNCLKELLKHARSDLLIGPLVVSSENGALLAFPVRSKGKLVNIESVNKFKNCFPLLAPDILFPFNGTLLPRKIVKNIGLPRGCYFIWGDEIEYCLRSKEAGYELVTITSAVFYHPKKANIGTKMMGGLLTYNYSTERIKNYCIVRNSIRNYLDYKNFIYAILFAVKTFWFHTFTKPSLTNLGISFQASIDALKKDFSKHKRFLNKTTSEGSDATNK</sequence>
<keyword evidence="3" id="KW-1185">Reference proteome</keyword>
<dbReference type="Pfam" id="PF00535">
    <property type="entry name" value="Glycos_transf_2"/>
    <property type="match status" value="1"/>
</dbReference>
<dbReference type="Proteomes" id="UP000777002">
    <property type="component" value="Unassembled WGS sequence"/>
</dbReference>
<name>A0ABS2GVJ0_9BURK</name>
<dbReference type="RefSeq" id="WP_205050564.1">
    <property type="nucleotide sequence ID" value="NZ_JACJKX010000012.1"/>
</dbReference>
<dbReference type="CDD" id="cd04185">
    <property type="entry name" value="GT_2_like_b"/>
    <property type="match status" value="1"/>
</dbReference>
<organism evidence="2 3">
    <name type="scientific">Parasutterella secunda</name>
    <dbReference type="NCBI Taxonomy" id="626947"/>
    <lineage>
        <taxon>Bacteria</taxon>
        <taxon>Pseudomonadati</taxon>
        <taxon>Pseudomonadota</taxon>
        <taxon>Betaproteobacteria</taxon>
        <taxon>Burkholderiales</taxon>
        <taxon>Sutterellaceae</taxon>
        <taxon>Parasutterella</taxon>
    </lineage>
</organism>
<dbReference type="PANTHER" id="PTHR43685:SF2">
    <property type="entry name" value="GLYCOSYLTRANSFERASE 2-LIKE DOMAIN-CONTAINING PROTEIN"/>
    <property type="match status" value="1"/>
</dbReference>
<dbReference type="InterPro" id="IPR001173">
    <property type="entry name" value="Glyco_trans_2-like"/>
</dbReference>
<dbReference type="Gene3D" id="3.90.550.10">
    <property type="entry name" value="Spore Coat Polysaccharide Biosynthesis Protein SpsA, Chain A"/>
    <property type="match status" value="1"/>
</dbReference>
<reference evidence="2 3" key="1">
    <citation type="journal article" date="2021" name="Sci. Rep.">
        <title>The distribution of antibiotic resistance genes in chicken gut microbiota commensals.</title>
        <authorList>
            <person name="Juricova H."/>
            <person name="Matiasovicova J."/>
            <person name="Kubasova T."/>
            <person name="Cejkova D."/>
            <person name="Rychlik I."/>
        </authorList>
    </citation>
    <scope>NUCLEOTIDE SEQUENCE [LARGE SCALE GENOMIC DNA]</scope>
    <source>
        <strain evidence="2 3">An562</strain>
    </source>
</reference>
<comment type="caution">
    <text evidence="2">The sequence shown here is derived from an EMBL/GenBank/DDBJ whole genome shotgun (WGS) entry which is preliminary data.</text>
</comment>
<dbReference type="InterPro" id="IPR050834">
    <property type="entry name" value="Glycosyltransf_2"/>
</dbReference>
<evidence type="ECO:0000313" key="3">
    <source>
        <dbReference type="Proteomes" id="UP000777002"/>
    </source>
</evidence>
<dbReference type="InterPro" id="IPR029044">
    <property type="entry name" value="Nucleotide-diphossugar_trans"/>
</dbReference>